<dbReference type="AlphaFoldDB" id="A0A1X7VAB7"/>
<sequence>MQSIVNSPLYNDESTTCDQLKTFAFDSHPKCYIDNGFCTDILLSDQCQNLVCIGNEVFTDRDFYSKQAIDQITRTAASCSSRISTFLLDAHECSLNSPDHALVAAIRNYLDCNERAFDFIIILDSSGSIGPTNFQRMKNFVANILLSNFTIGPNDTRVGVIRFAFSPTIVIPLGSINTYSQLATAVRSIPYIGRGTNTAAALNLLTTAFTTARVSEGIPRVAVVLTDGRSNNRSATVQAAQAVHNDGIYVYSFGIGDGISYQELVSIASSGQGNVFNVSGFSSSDFGGVLRQLQVSTCSTPTILETGMEIATTIPKGSSRLLHPRYNNVNTTCDQLETFAFESHPRCYIENGFCTDILLSDQCQNLVCIGNEIFTDRDFYSKQAIDQMTRTAASCSSRISTFLLDARECSLNSPDHALVAAIRNYLDCNERAFDFIIMLDSSGSITSTNFERMTNFVANILLSNFTIGPNDTRVGVICFASSPSIVIPLGSINTYSQLAAAVRGISYTGGSTNTAAALNLLSTAFATARVSEGIPRIAAVLTDGWSNNPLATVQAAQAVHNDGIYVYSIGIGNRISYQELVSIASSGQGNVFNVSGFSSSDFGGVLRQLQVSTCSKIATTIPKGSSRLLQYEFPSMGMTLKVDITVGNLVVHGSFSVQNPNELTQDFSVMSNGNDIDYFISPELMRQSTNNDNNDGRRTKRQAPMPANATNANVYLSIVGLNDDNTFVLNTTFGDTTESFPSSGTSVLGSMVLIMAALLCFFLFIWI</sequence>
<name>A0A1X7VAB7_AMPQE</name>
<keyword evidence="1" id="KW-1133">Transmembrane helix</keyword>
<keyword evidence="1" id="KW-0812">Transmembrane</keyword>
<dbReference type="SUPFAM" id="SSF53300">
    <property type="entry name" value="vWA-like"/>
    <property type="match status" value="2"/>
</dbReference>
<dbReference type="CDD" id="cd01450">
    <property type="entry name" value="vWFA_subfamily_ECM"/>
    <property type="match status" value="1"/>
</dbReference>
<accession>A0A1X7VAB7</accession>
<dbReference type="EnsemblMetazoa" id="Aqu2.1.36689_001">
    <property type="protein sequence ID" value="Aqu2.1.36689_001"/>
    <property type="gene ID" value="Aqu2.1.36689"/>
</dbReference>
<dbReference type="SMART" id="SM00327">
    <property type="entry name" value="VWA"/>
    <property type="match status" value="2"/>
</dbReference>
<dbReference type="InterPro" id="IPR036465">
    <property type="entry name" value="vWFA_dom_sf"/>
</dbReference>
<dbReference type="InterPro" id="IPR002035">
    <property type="entry name" value="VWF_A"/>
</dbReference>
<dbReference type="PRINTS" id="PR00453">
    <property type="entry name" value="VWFADOMAIN"/>
</dbReference>
<evidence type="ECO:0000256" key="1">
    <source>
        <dbReference type="SAM" id="Phobius"/>
    </source>
</evidence>
<evidence type="ECO:0000259" key="2">
    <source>
        <dbReference type="PROSITE" id="PS50234"/>
    </source>
</evidence>
<feature type="transmembrane region" description="Helical" evidence="1">
    <location>
        <begin position="747"/>
        <end position="766"/>
    </location>
</feature>
<dbReference type="PANTHER" id="PTHR24020">
    <property type="entry name" value="COLLAGEN ALPHA"/>
    <property type="match status" value="1"/>
</dbReference>
<feature type="domain" description="VWFA" evidence="2">
    <location>
        <begin position="434"/>
        <end position="609"/>
    </location>
</feature>
<dbReference type="Pfam" id="PF00092">
    <property type="entry name" value="VWA"/>
    <property type="match status" value="2"/>
</dbReference>
<dbReference type="PANTHER" id="PTHR24020:SF87">
    <property type="entry name" value="COLLAGEN ALPHA-1(VI) CHAIN-LIKE"/>
    <property type="match status" value="1"/>
</dbReference>
<dbReference type="Gene3D" id="3.40.50.410">
    <property type="entry name" value="von Willebrand factor, type A domain"/>
    <property type="match status" value="2"/>
</dbReference>
<dbReference type="eggNOG" id="KOG1217">
    <property type="taxonomic scope" value="Eukaryota"/>
</dbReference>
<dbReference type="STRING" id="400682.A0A1X7VAB7"/>
<dbReference type="PROSITE" id="PS50234">
    <property type="entry name" value="VWFA"/>
    <property type="match status" value="2"/>
</dbReference>
<evidence type="ECO:0000313" key="3">
    <source>
        <dbReference type="EnsemblMetazoa" id="Aqu2.1.36689_001"/>
    </source>
</evidence>
<dbReference type="OrthoDB" id="6132182at2759"/>
<protein>
    <recommendedName>
        <fullName evidence="2">VWFA domain-containing protein</fullName>
    </recommendedName>
</protein>
<dbReference type="FunCoup" id="A0A1X7VAB7">
    <property type="interactions" value="10"/>
</dbReference>
<feature type="domain" description="VWFA" evidence="2">
    <location>
        <begin position="118"/>
        <end position="293"/>
    </location>
</feature>
<dbReference type="InterPro" id="IPR050525">
    <property type="entry name" value="ECM_Assembly_Org"/>
</dbReference>
<dbReference type="InParanoid" id="A0A1X7VAB7"/>
<proteinExistence type="predicted"/>
<keyword evidence="1" id="KW-0472">Membrane</keyword>
<reference evidence="3" key="1">
    <citation type="submission" date="2017-05" db="UniProtKB">
        <authorList>
            <consortium name="EnsemblMetazoa"/>
        </authorList>
    </citation>
    <scope>IDENTIFICATION</scope>
</reference>
<organism evidence="3">
    <name type="scientific">Amphimedon queenslandica</name>
    <name type="common">Sponge</name>
    <dbReference type="NCBI Taxonomy" id="400682"/>
    <lineage>
        <taxon>Eukaryota</taxon>
        <taxon>Metazoa</taxon>
        <taxon>Porifera</taxon>
        <taxon>Demospongiae</taxon>
        <taxon>Heteroscleromorpha</taxon>
        <taxon>Haplosclerida</taxon>
        <taxon>Niphatidae</taxon>
        <taxon>Amphimedon</taxon>
    </lineage>
</organism>